<dbReference type="GO" id="GO:0000978">
    <property type="term" value="F:RNA polymerase II cis-regulatory region sequence-specific DNA binding"/>
    <property type="evidence" value="ECO:0007669"/>
    <property type="project" value="TreeGrafter"/>
</dbReference>
<evidence type="ECO:0000256" key="10">
    <source>
        <dbReference type="ARBA" id="ARBA00023125"/>
    </source>
</evidence>
<keyword evidence="11" id="KW-0804">Transcription</keyword>
<keyword evidence="10" id="KW-0238">DNA-binding</keyword>
<evidence type="ECO:0000256" key="2">
    <source>
        <dbReference type="ARBA" id="ARBA00004496"/>
    </source>
</evidence>
<dbReference type="WBParaSite" id="SPAL_0001308900.2">
    <property type="protein sequence ID" value="SPAL_0001308900.2"/>
    <property type="gene ID" value="SPAL_0001308900"/>
</dbReference>
<keyword evidence="7 13" id="KW-0863">Zinc-finger</keyword>
<dbReference type="GO" id="GO:0005634">
    <property type="term" value="C:nucleus"/>
    <property type="evidence" value="ECO:0007669"/>
    <property type="project" value="UniProtKB-SubCell"/>
</dbReference>
<feature type="compositionally biased region" description="Polar residues" evidence="14">
    <location>
        <begin position="23"/>
        <end position="42"/>
    </location>
</feature>
<dbReference type="SMART" id="SM00355">
    <property type="entry name" value="ZnF_C2H2"/>
    <property type="match status" value="3"/>
</dbReference>
<evidence type="ECO:0000256" key="5">
    <source>
        <dbReference type="ARBA" id="ARBA00022723"/>
    </source>
</evidence>
<dbReference type="FunFam" id="3.30.160.60:FF:000092">
    <property type="entry name" value="Early growth response protein 3"/>
    <property type="match status" value="1"/>
</dbReference>
<feature type="domain" description="C2H2-type" evidence="15">
    <location>
        <begin position="572"/>
        <end position="599"/>
    </location>
</feature>
<evidence type="ECO:0000256" key="1">
    <source>
        <dbReference type="ARBA" id="ARBA00004123"/>
    </source>
</evidence>
<dbReference type="GO" id="GO:0008270">
    <property type="term" value="F:zinc ion binding"/>
    <property type="evidence" value="ECO:0007669"/>
    <property type="project" value="UniProtKB-KW"/>
</dbReference>
<evidence type="ECO:0000256" key="11">
    <source>
        <dbReference type="ARBA" id="ARBA00023163"/>
    </source>
</evidence>
<dbReference type="Gene3D" id="3.30.160.60">
    <property type="entry name" value="Classic Zinc Finger"/>
    <property type="match status" value="3"/>
</dbReference>
<evidence type="ECO:0000313" key="16">
    <source>
        <dbReference type="Proteomes" id="UP000046392"/>
    </source>
</evidence>
<dbReference type="GO" id="GO:0005737">
    <property type="term" value="C:cytoplasm"/>
    <property type="evidence" value="ECO:0007669"/>
    <property type="project" value="UniProtKB-SubCell"/>
</dbReference>
<evidence type="ECO:0000256" key="14">
    <source>
        <dbReference type="SAM" id="MobiDB-lite"/>
    </source>
</evidence>
<sequence>MSYVSTISSAVTSNSMLERKNKNVLTNDSSQNNSIDESSNQKGIKRPRNSVNGNKPPAINIIKTPIYQKQTNKPKGLLLNDTSTITNDSKGPNLTELLKTPTIICSPTKITSLAHADELNTPSVFHSCTPKNMHQAFFGDHEPLFINTQNSSSINTTLVPVTQSEISSPTLLLPHSLTNSKRRHLESERKSITIKRESLSPIESSVLKSSFNPSSNVLTSPSMNSPGLVAQFFQFSPIVEHFLKPYTKNTPLSCSNTIEDNTIIYQANIVDPIKVINDKNNYEDEDTFISHPLPTYTVTSIPQITNNEMFCSSTSNSNDFPTTIVELKSSMASSFSEMEKVPKEEVDEKTITFLNLDNPTPKSNQIMTEGNYNSIHTNSNISRYPSPNIQNDRNLLHASSTINTSYSLNPNQHSNMNNIFPIKSEYGGDKYYQKTTNQQNQMPHYNNSPATYRPYSENTSLNVTTTNDIVVNYKQTPVMQSSSIIKQTNIIEENKTNSEAGKSNLKNPPHQRPHKCPMVNCGKRFSRSDELTRHIRIHTGQKPFQCSICMRQFSRSDHLTTHVRTHTGEKPFSCEICGRKFARSDERKRHTKVHLKVKVRLNILFL</sequence>
<evidence type="ECO:0000256" key="13">
    <source>
        <dbReference type="PROSITE-ProRule" id="PRU00042"/>
    </source>
</evidence>
<feature type="domain" description="C2H2-type" evidence="15">
    <location>
        <begin position="544"/>
        <end position="571"/>
    </location>
</feature>
<dbReference type="GO" id="GO:0000981">
    <property type="term" value="F:DNA-binding transcription factor activity, RNA polymerase II-specific"/>
    <property type="evidence" value="ECO:0007669"/>
    <property type="project" value="TreeGrafter"/>
</dbReference>
<evidence type="ECO:0000259" key="15">
    <source>
        <dbReference type="PROSITE" id="PS50157"/>
    </source>
</evidence>
<comment type="subcellular location">
    <subcellularLocation>
        <location evidence="2">Cytoplasm</location>
    </subcellularLocation>
    <subcellularLocation>
        <location evidence="1">Nucleus</location>
    </subcellularLocation>
</comment>
<keyword evidence="9" id="KW-0805">Transcription regulation</keyword>
<evidence type="ECO:0000313" key="17">
    <source>
        <dbReference type="WBParaSite" id="SPAL_0001308900.2"/>
    </source>
</evidence>
<name>A0A0N5C560_STREA</name>
<dbReference type="PROSITE" id="PS00028">
    <property type="entry name" value="ZINC_FINGER_C2H2_1"/>
    <property type="match status" value="3"/>
</dbReference>
<proteinExistence type="inferred from homology"/>
<keyword evidence="16" id="KW-1185">Reference proteome</keyword>
<dbReference type="Proteomes" id="UP000046392">
    <property type="component" value="Unplaced"/>
</dbReference>
<keyword evidence="5" id="KW-0479">Metal-binding</keyword>
<dbReference type="PANTHER" id="PTHR23235:SF60">
    <property type="entry name" value="STRIPE, ISOFORM D"/>
    <property type="match status" value="1"/>
</dbReference>
<keyword evidence="6" id="KW-0677">Repeat</keyword>
<keyword evidence="12" id="KW-0539">Nucleus</keyword>
<evidence type="ECO:0000256" key="3">
    <source>
        <dbReference type="ARBA" id="ARBA00005682"/>
    </source>
</evidence>
<dbReference type="InterPro" id="IPR036236">
    <property type="entry name" value="Znf_C2H2_sf"/>
</dbReference>
<evidence type="ECO:0000256" key="7">
    <source>
        <dbReference type="ARBA" id="ARBA00022771"/>
    </source>
</evidence>
<accession>A0A0N5C560</accession>
<dbReference type="InterPro" id="IPR013087">
    <property type="entry name" value="Znf_C2H2_type"/>
</dbReference>
<feature type="domain" description="C2H2-type" evidence="15">
    <location>
        <begin position="514"/>
        <end position="543"/>
    </location>
</feature>
<comment type="similarity">
    <text evidence="3">Belongs to the EGR C2H2-type zinc-finger protein family.</text>
</comment>
<organism evidence="16 17">
    <name type="scientific">Strongyloides papillosus</name>
    <name type="common">Intestinal threadworm</name>
    <dbReference type="NCBI Taxonomy" id="174720"/>
    <lineage>
        <taxon>Eukaryota</taxon>
        <taxon>Metazoa</taxon>
        <taxon>Ecdysozoa</taxon>
        <taxon>Nematoda</taxon>
        <taxon>Chromadorea</taxon>
        <taxon>Rhabditida</taxon>
        <taxon>Tylenchina</taxon>
        <taxon>Panagrolaimomorpha</taxon>
        <taxon>Strongyloidoidea</taxon>
        <taxon>Strongyloididae</taxon>
        <taxon>Strongyloides</taxon>
    </lineage>
</organism>
<dbReference type="PROSITE" id="PS50157">
    <property type="entry name" value="ZINC_FINGER_C2H2_2"/>
    <property type="match status" value="3"/>
</dbReference>
<evidence type="ECO:0000256" key="9">
    <source>
        <dbReference type="ARBA" id="ARBA00023015"/>
    </source>
</evidence>
<dbReference type="STRING" id="174720.A0A0N5C560"/>
<protein>
    <submittedName>
        <fullName evidence="17">Protein krueppel</fullName>
    </submittedName>
</protein>
<evidence type="ECO:0000256" key="6">
    <source>
        <dbReference type="ARBA" id="ARBA00022737"/>
    </source>
</evidence>
<dbReference type="PANTHER" id="PTHR23235">
    <property type="entry name" value="KRUEPPEL-LIKE TRANSCRIPTION FACTOR"/>
    <property type="match status" value="1"/>
</dbReference>
<dbReference type="Pfam" id="PF00096">
    <property type="entry name" value="zf-C2H2"/>
    <property type="match status" value="3"/>
</dbReference>
<evidence type="ECO:0000256" key="8">
    <source>
        <dbReference type="ARBA" id="ARBA00022833"/>
    </source>
</evidence>
<dbReference type="SUPFAM" id="SSF57667">
    <property type="entry name" value="beta-beta-alpha zinc fingers"/>
    <property type="match status" value="2"/>
</dbReference>
<feature type="region of interest" description="Disordered" evidence="14">
    <location>
        <begin position="18"/>
        <end position="58"/>
    </location>
</feature>
<evidence type="ECO:0000256" key="4">
    <source>
        <dbReference type="ARBA" id="ARBA00022490"/>
    </source>
</evidence>
<keyword evidence="4" id="KW-0963">Cytoplasm</keyword>
<keyword evidence="8" id="KW-0862">Zinc</keyword>
<reference evidence="17" key="1">
    <citation type="submission" date="2017-02" db="UniProtKB">
        <authorList>
            <consortium name="WormBaseParasite"/>
        </authorList>
    </citation>
    <scope>IDENTIFICATION</scope>
</reference>
<evidence type="ECO:0000256" key="12">
    <source>
        <dbReference type="ARBA" id="ARBA00023242"/>
    </source>
</evidence>
<dbReference type="AlphaFoldDB" id="A0A0N5C560"/>